<evidence type="ECO:0000256" key="3">
    <source>
        <dbReference type="ARBA" id="ARBA00025933"/>
    </source>
</evidence>
<dbReference type="NCBIfam" id="TIGR01395">
    <property type="entry name" value="FlgC"/>
    <property type="match status" value="1"/>
</dbReference>
<comment type="similarity">
    <text evidence="1">Belongs to the flagella basal body rod proteins family.</text>
</comment>
<comment type="subcellular location">
    <subcellularLocation>
        <location evidence="4">Bacterial flagellum basal body</location>
    </subcellularLocation>
</comment>
<reference evidence="7 8" key="1">
    <citation type="submission" date="2023-08" db="EMBL/GenBank/DDBJ databases">
        <title>Functional and genomic diversity of the sorghum phyllosphere microbiome.</title>
        <authorList>
            <person name="Shade A."/>
        </authorList>
    </citation>
    <scope>NUCLEOTIDE SEQUENCE [LARGE SCALE GENOMIC DNA]</scope>
    <source>
        <strain evidence="7 8">SORGH_AS_0445</strain>
    </source>
</reference>
<gene>
    <name evidence="7" type="ORF">QE375_001284</name>
</gene>
<keyword evidence="7" id="KW-0966">Cell projection</keyword>
<dbReference type="PANTHER" id="PTHR30435">
    <property type="entry name" value="FLAGELLAR PROTEIN"/>
    <property type="match status" value="1"/>
</dbReference>
<keyword evidence="7" id="KW-0969">Cilium</keyword>
<feature type="domain" description="Flagellar basal-body/hook protein C-terminal" evidence="6">
    <location>
        <begin position="198"/>
        <end position="242"/>
    </location>
</feature>
<accession>A0ABU1HNW7</accession>
<keyword evidence="8" id="KW-1185">Reference proteome</keyword>
<evidence type="ECO:0000313" key="8">
    <source>
        <dbReference type="Proteomes" id="UP001249291"/>
    </source>
</evidence>
<evidence type="ECO:0000313" key="7">
    <source>
        <dbReference type="EMBL" id="MDR6141730.1"/>
    </source>
</evidence>
<dbReference type="PROSITE" id="PS00588">
    <property type="entry name" value="FLAGELLA_BB_ROD"/>
    <property type="match status" value="2"/>
</dbReference>
<feature type="domain" description="Flagellar basal body rod protein N-terminal" evidence="5">
    <location>
        <begin position="123"/>
        <end position="147"/>
    </location>
</feature>
<dbReference type="Pfam" id="PF06429">
    <property type="entry name" value="Flg_bbr_C"/>
    <property type="match status" value="1"/>
</dbReference>
<feature type="domain" description="Flagellar basal body rod protein N-terminal" evidence="5">
    <location>
        <begin position="11"/>
        <end position="37"/>
    </location>
</feature>
<name>A0ABU1HNW7_9MICO</name>
<evidence type="ECO:0000256" key="2">
    <source>
        <dbReference type="ARBA" id="ARBA00017941"/>
    </source>
</evidence>
<dbReference type="PANTHER" id="PTHR30435:SF12">
    <property type="entry name" value="FLAGELLAR BASAL BODY ROD PROTEIN FLGB"/>
    <property type="match status" value="1"/>
</dbReference>
<dbReference type="InterPro" id="IPR010930">
    <property type="entry name" value="Flg_bb/hook_C_dom"/>
</dbReference>
<comment type="caution">
    <text evidence="7">The sequence shown here is derived from an EMBL/GenBank/DDBJ whole genome shotgun (WGS) entry which is preliminary data.</text>
</comment>
<dbReference type="Pfam" id="PF00460">
    <property type="entry name" value="Flg_bb_rod"/>
    <property type="match status" value="2"/>
</dbReference>
<keyword evidence="7" id="KW-0282">Flagellum</keyword>
<keyword evidence="4" id="KW-0975">Bacterial flagellum</keyword>
<proteinExistence type="inferred from homology"/>
<protein>
    <recommendedName>
        <fullName evidence="2 4">Flagellar basal-body rod protein FlgC</fullName>
    </recommendedName>
</protein>
<evidence type="ECO:0000259" key="5">
    <source>
        <dbReference type="Pfam" id="PF00460"/>
    </source>
</evidence>
<sequence length="245" mass="26100">MLESVTSSALISALDGLALRQRSIAENIANVNTPGYQAKRVQFEDELRSAVEGGSGTVGATVERSLEPTRVNGNNVNLDTETLSNIDTVLRFQFASQAIGGQAASITQGDRAGLRMTFDAIGIAGTGLTAHRKWLDALSDNIANVNTATPAGQEAFREKFVTVQAGTESPGVYVAGVVESDAEAKLVYDPEHPYANEDGYVQYPNVELGDQMSMLILAQRGYEANAAVVDRAKTTYEAALQIGRN</sequence>
<dbReference type="InterPro" id="IPR001444">
    <property type="entry name" value="Flag_bb_rod_N"/>
</dbReference>
<dbReference type="Proteomes" id="UP001249291">
    <property type="component" value="Unassembled WGS sequence"/>
</dbReference>
<evidence type="ECO:0000259" key="6">
    <source>
        <dbReference type="Pfam" id="PF06429"/>
    </source>
</evidence>
<organism evidence="7 8">
    <name type="scientific">Microbacterium foliorum</name>
    <dbReference type="NCBI Taxonomy" id="104336"/>
    <lineage>
        <taxon>Bacteria</taxon>
        <taxon>Bacillati</taxon>
        <taxon>Actinomycetota</taxon>
        <taxon>Actinomycetes</taxon>
        <taxon>Micrococcales</taxon>
        <taxon>Microbacteriaceae</taxon>
        <taxon>Microbacterium</taxon>
    </lineage>
</organism>
<comment type="subunit">
    <text evidence="3 4">The basal body constitutes a major portion of the flagellar organelle and consists of four rings (L,P,S, and M) mounted on a central rod. The rod consists of about 26 subunits of FlgG in the distal portion, and FlgB, FlgC and FlgF are thought to build up the proximal portion of the rod with about 6 subunits each.</text>
</comment>
<dbReference type="InterPro" id="IPR006299">
    <property type="entry name" value="FlgC"/>
</dbReference>
<evidence type="ECO:0000256" key="1">
    <source>
        <dbReference type="ARBA" id="ARBA00009677"/>
    </source>
</evidence>
<dbReference type="EMBL" id="JAVIZQ010000001">
    <property type="protein sequence ID" value="MDR6141730.1"/>
    <property type="molecule type" value="Genomic_DNA"/>
</dbReference>
<dbReference type="InterPro" id="IPR019776">
    <property type="entry name" value="Flagellar_basal_body_rod_CS"/>
</dbReference>
<evidence type="ECO:0000256" key="4">
    <source>
        <dbReference type="RuleBase" id="RU362062"/>
    </source>
</evidence>